<feature type="signal peptide" evidence="1">
    <location>
        <begin position="1"/>
        <end position="20"/>
    </location>
</feature>
<evidence type="ECO:0000256" key="1">
    <source>
        <dbReference type="SAM" id="SignalP"/>
    </source>
</evidence>
<dbReference type="OrthoDB" id="5812146at2"/>
<proteinExistence type="predicted"/>
<dbReference type="AlphaFoldDB" id="A0A0J8VEH5"/>
<dbReference type="EMBL" id="PYLZ01000003">
    <property type="protein sequence ID" value="PSW25491.1"/>
    <property type="molecule type" value="Genomic_DNA"/>
</dbReference>
<organism evidence="2 3">
    <name type="scientific">Photobacterium swingsii</name>
    <dbReference type="NCBI Taxonomy" id="680026"/>
    <lineage>
        <taxon>Bacteria</taxon>
        <taxon>Pseudomonadati</taxon>
        <taxon>Pseudomonadota</taxon>
        <taxon>Gammaproteobacteria</taxon>
        <taxon>Vibrionales</taxon>
        <taxon>Vibrionaceae</taxon>
        <taxon>Photobacterium</taxon>
    </lineage>
</organism>
<dbReference type="STRING" id="680026.AB733_03650"/>
<evidence type="ECO:0000313" key="2">
    <source>
        <dbReference type="EMBL" id="PSW25491.1"/>
    </source>
</evidence>
<dbReference type="Proteomes" id="UP000240481">
    <property type="component" value="Unassembled WGS sequence"/>
</dbReference>
<keyword evidence="1" id="KW-0732">Signal</keyword>
<dbReference type="RefSeq" id="WP_048897527.1">
    <property type="nucleotide sequence ID" value="NZ_AP024853.1"/>
</dbReference>
<evidence type="ECO:0008006" key="4">
    <source>
        <dbReference type="Google" id="ProtNLM"/>
    </source>
</evidence>
<dbReference type="GO" id="GO:0008643">
    <property type="term" value="P:carbohydrate transport"/>
    <property type="evidence" value="ECO:0007669"/>
    <property type="project" value="InterPro"/>
</dbReference>
<protein>
    <recommendedName>
        <fullName evidence="4">Transcriptional regulator</fullName>
    </recommendedName>
</protein>
<accession>A0A0J8VEH5</accession>
<dbReference type="GO" id="GO:0042597">
    <property type="term" value="C:periplasmic space"/>
    <property type="evidence" value="ECO:0007669"/>
    <property type="project" value="InterPro"/>
</dbReference>
<feature type="chain" id="PRO_5030009160" description="Transcriptional regulator" evidence="1">
    <location>
        <begin position="21"/>
        <end position="271"/>
    </location>
</feature>
<sequence length="271" mass="28919">MKKTLSILMVTALLGGCVTNTETVTTQAPTNAVNTVNTSLASLQWLPLNAPSSSQFTIDANSQKLIDTNSAGHIAAFTLPANQGALTIKLDSFAKKTVYAPVVSVYNEKNELITTIPADNFNYVPAAMLTDDHLSGAITFMPPADTKEVRVLISTTPDALAKTTTLLHPAKASAIARNTQPPAIADPIATHTDIGTLELTVTTVADNTQYQAERTDYAPSPEERSSYYLNSIENAVNNGDLNKAMKLLDEAEKLGIADARPTFINAVEAKK</sequence>
<name>A0A0J8VEH5_9GAMM</name>
<evidence type="ECO:0000313" key="3">
    <source>
        <dbReference type="Proteomes" id="UP000240481"/>
    </source>
</evidence>
<dbReference type="PROSITE" id="PS51257">
    <property type="entry name" value="PROKAR_LIPOPROTEIN"/>
    <property type="match status" value="1"/>
</dbReference>
<dbReference type="Pfam" id="PF07148">
    <property type="entry name" value="MalM"/>
    <property type="match status" value="1"/>
</dbReference>
<comment type="caution">
    <text evidence="2">The sequence shown here is derived from an EMBL/GenBank/DDBJ whole genome shotgun (WGS) entry which is preliminary data.</text>
</comment>
<dbReference type="InterPro" id="IPR010794">
    <property type="entry name" value="MalM"/>
</dbReference>
<reference evidence="2 3" key="1">
    <citation type="submission" date="2018-01" db="EMBL/GenBank/DDBJ databases">
        <title>Whole genome sequencing of Histamine producing bacteria.</title>
        <authorList>
            <person name="Butler K."/>
        </authorList>
    </citation>
    <scope>NUCLEOTIDE SEQUENCE [LARGE SCALE GENOMIC DNA]</scope>
    <source>
        <strain evidence="2 3">DSM 24669</strain>
    </source>
</reference>
<keyword evidence="3" id="KW-1185">Reference proteome</keyword>
<gene>
    <name evidence="2" type="ORF">C9I94_07565</name>
</gene>